<feature type="transmembrane region" description="Helical" evidence="7">
    <location>
        <begin position="948"/>
        <end position="974"/>
    </location>
</feature>
<evidence type="ECO:0000256" key="1">
    <source>
        <dbReference type="ARBA" id="ARBA00004651"/>
    </source>
</evidence>
<gene>
    <name evidence="9" type="ORF">ACFFOL_08810</name>
</gene>
<feature type="domain" description="ABC3 transporter permease C-terminal" evidence="8">
    <location>
        <begin position="858"/>
        <end position="975"/>
    </location>
</feature>
<dbReference type="GeneID" id="67209899"/>
<dbReference type="InterPro" id="IPR013784">
    <property type="entry name" value="Carb-bd-like_fold"/>
</dbReference>
<organism evidence="9 10">
    <name type="scientific">Halobaculum roseum</name>
    <dbReference type="NCBI Taxonomy" id="2175149"/>
    <lineage>
        <taxon>Archaea</taxon>
        <taxon>Methanobacteriati</taxon>
        <taxon>Methanobacteriota</taxon>
        <taxon>Stenosarchaea group</taxon>
        <taxon>Halobacteria</taxon>
        <taxon>Halobacteriales</taxon>
        <taxon>Haloferacaceae</taxon>
        <taxon>Halobaculum</taxon>
    </lineage>
</organism>
<feature type="transmembrane region" description="Helical" evidence="7">
    <location>
        <begin position="301"/>
        <end position="325"/>
    </location>
</feature>
<proteinExistence type="inferred from homology"/>
<protein>
    <submittedName>
        <fullName evidence="9">FtsX-like permease family protein</fullName>
    </submittedName>
</protein>
<reference evidence="9" key="1">
    <citation type="submission" date="2024-09" db="EMBL/GenBank/DDBJ databases">
        <authorList>
            <person name="Sun Q."/>
        </authorList>
    </citation>
    <scope>NUCLEOTIDE SEQUENCE [LARGE SCALE GENOMIC DNA]</scope>
    <source>
        <strain evidence="9">JCM 31273</strain>
    </source>
</reference>
<dbReference type="PANTHER" id="PTHR30572">
    <property type="entry name" value="MEMBRANE COMPONENT OF TRANSPORTER-RELATED"/>
    <property type="match status" value="1"/>
</dbReference>
<dbReference type="PANTHER" id="PTHR30572:SF4">
    <property type="entry name" value="ABC TRANSPORTER PERMEASE YTRF"/>
    <property type="match status" value="1"/>
</dbReference>
<keyword evidence="5 7" id="KW-0472">Membrane</keyword>
<dbReference type="Proteomes" id="UP001589595">
    <property type="component" value="Unassembled WGS sequence"/>
</dbReference>
<dbReference type="RefSeq" id="WP_222922590.1">
    <property type="nucleotide sequence ID" value="NZ_CP082286.1"/>
</dbReference>
<dbReference type="InterPro" id="IPR013783">
    <property type="entry name" value="Ig-like_fold"/>
</dbReference>
<comment type="subcellular location">
    <subcellularLocation>
        <location evidence="1">Cell membrane</location>
        <topology evidence="1">Multi-pass membrane protein</topology>
    </subcellularLocation>
</comment>
<sequence>MRPHPLPSMSYRRLLIGRWSRRDRLAILVVAVGVAFLCGTALLVVVAGDQTTAIAAGYDSDGAVTTHASVEAAAAAAPANATVIPFALANTPNGSDRYVLARPDTSTAAPDLHDGSGTTLGTLDAPATRTLRGPGGSTTVRVAPRGGGTPVPDGWYVANASTVDQLGTSGAFVVRPVNSGEIPLSGVPLRTALAFFVLGTREALTALGVVVAGGAVLIGVVVHSVTRMTVRDRRATIRVVRATGARPATVLALFGVRATLLSAAGAALGYAAGVIGVNAAVSVAVFAGLPTSLSPTLTPAAARVIVPILAAVVALGGVSGVLAAVPAVRGSPLKDGRDARPHTIGTSRLAWLRSVARPTVLDVRTAVPTAATLAAFVAFVVLVGSMAGIVAPLSGGEGATITEPGAVHPIASTVPTTYAAALRDRGIAASPELLLFEVDDGRTYTVRGAEYGAFASVTDASLVDGRRPATADEAVIGADLARTMDVGIGDRLTLGGPTRPGLARVEVVGVFTAPGPLDDQLIVPLPAARGLAGKPPGTAQFVRAERLPEDGVDARSTRITAIRAPDSAAPNSTVEATVVVENRREERTTATVPITVENRTVEREVTIDPGGEATVPVAVETGSPGTIDISAGDITRTIRVGDATSGGLTIGPLPERGPPNATLSVRVRDADGGPVANATVTAGDETATTNDDGVARITTGDPGDLTIRARAGNRTGRATMRVAADAPRRPTTTLAVRPESPDLLTRATVTATLSNPWGDPIEDVPVAVAGPDGRTERTVTLASGETREIGVRLPRQPPGTYEATLRVDGETVAVESFRVTGDERVAAALATGGRAGTSGIGRAVETAFGNLRLVFGTVLALAAGLTVGGTTATFSRAVHGRRETIGIHRATGASPARVFRIVLGDALRIGVLAALVAIPVGVAGLRLAGALGYLTVFGVRIQATGSPALLAAAALAGLSVTLAGAGLATASLLARPPARLVRDEPATGPPAEGRNE</sequence>
<evidence type="ECO:0000256" key="3">
    <source>
        <dbReference type="ARBA" id="ARBA00022692"/>
    </source>
</evidence>
<dbReference type="InterPro" id="IPR050250">
    <property type="entry name" value="Macrolide_Exporter_MacB"/>
</dbReference>
<evidence type="ECO:0000256" key="4">
    <source>
        <dbReference type="ARBA" id="ARBA00022989"/>
    </source>
</evidence>
<comment type="similarity">
    <text evidence="6">Belongs to the ABC-4 integral membrane protein family.</text>
</comment>
<dbReference type="Pfam" id="PF02687">
    <property type="entry name" value="FtsX"/>
    <property type="match status" value="2"/>
</dbReference>
<feature type="transmembrane region" description="Helical" evidence="7">
    <location>
        <begin position="203"/>
        <end position="226"/>
    </location>
</feature>
<keyword evidence="10" id="KW-1185">Reference proteome</keyword>
<comment type="caution">
    <text evidence="9">The sequence shown here is derived from an EMBL/GenBank/DDBJ whole genome shotgun (WGS) entry which is preliminary data.</text>
</comment>
<feature type="transmembrane region" description="Helical" evidence="7">
    <location>
        <begin position="270"/>
        <end position="289"/>
    </location>
</feature>
<keyword evidence="2" id="KW-1003">Cell membrane</keyword>
<feature type="domain" description="ABC3 transporter permease C-terminal" evidence="8">
    <location>
        <begin position="210"/>
        <end position="323"/>
    </location>
</feature>
<evidence type="ECO:0000256" key="7">
    <source>
        <dbReference type="SAM" id="Phobius"/>
    </source>
</evidence>
<dbReference type="InterPro" id="IPR003838">
    <property type="entry name" value="ABC3_permease_C"/>
</dbReference>
<feature type="transmembrane region" description="Helical" evidence="7">
    <location>
        <begin position="906"/>
        <end position="928"/>
    </location>
</feature>
<dbReference type="SUPFAM" id="SSF49452">
    <property type="entry name" value="Starch-binding domain-like"/>
    <property type="match status" value="1"/>
</dbReference>
<keyword evidence="4 7" id="KW-1133">Transmembrane helix</keyword>
<name>A0ABD5MKA1_9EURY</name>
<evidence type="ECO:0000256" key="2">
    <source>
        <dbReference type="ARBA" id="ARBA00022475"/>
    </source>
</evidence>
<evidence type="ECO:0000259" key="8">
    <source>
        <dbReference type="Pfam" id="PF02687"/>
    </source>
</evidence>
<dbReference type="Gene3D" id="2.60.40.10">
    <property type="entry name" value="Immunoglobulins"/>
    <property type="match status" value="1"/>
</dbReference>
<keyword evidence="3 7" id="KW-0812">Transmembrane</keyword>
<dbReference type="EMBL" id="JBHMAJ010000006">
    <property type="protein sequence ID" value="MFB9824263.1"/>
    <property type="molecule type" value="Genomic_DNA"/>
</dbReference>
<evidence type="ECO:0000256" key="5">
    <source>
        <dbReference type="ARBA" id="ARBA00023136"/>
    </source>
</evidence>
<evidence type="ECO:0000313" key="9">
    <source>
        <dbReference type="EMBL" id="MFB9824263.1"/>
    </source>
</evidence>
<evidence type="ECO:0000256" key="6">
    <source>
        <dbReference type="ARBA" id="ARBA00038076"/>
    </source>
</evidence>
<dbReference type="AlphaFoldDB" id="A0ABD5MKA1"/>
<accession>A0ABD5MKA1</accession>
<feature type="transmembrane region" description="Helical" evidence="7">
    <location>
        <begin position="370"/>
        <end position="391"/>
    </location>
</feature>
<evidence type="ECO:0000313" key="10">
    <source>
        <dbReference type="Proteomes" id="UP001589595"/>
    </source>
</evidence>
<dbReference type="GO" id="GO:0005886">
    <property type="term" value="C:plasma membrane"/>
    <property type="evidence" value="ECO:0007669"/>
    <property type="project" value="UniProtKB-SubCell"/>
</dbReference>